<reference evidence="3 4" key="1">
    <citation type="submission" date="2018-08" db="EMBL/GenBank/DDBJ databases">
        <title>Draft genome sequence of Psychrilyobacter sp. strain SD5 isolated from Black Sea water.</title>
        <authorList>
            <person name="Yadav S."/>
            <person name="Villanueva L."/>
            <person name="Damste J.S.S."/>
        </authorList>
    </citation>
    <scope>NUCLEOTIDE SEQUENCE [LARGE SCALE GENOMIC DNA]</scope>
    <source>
        <strain evidence="3 4">SD5</strain>
    </source>
</reference>
<gene>
    <name evidence="3" type="ORF">DYH56_00250</name>
</gene>
<keyword evidence="4" id="KW-1185">Reference proteome</keyword>
<evidence type="ECO:0000256" key="1">
    <source>
        <dbReference type="ARBA" id="ARBA00023002"/>
    </source>
</evidence>
<evidence type="ECO:0000313" key="3">
    <source>
        <dbReference type="EMBL" id="REI43117.1"/>
    </source>
</evidence>
<feature type="domain" description="NADP-dependent oxidoreductase" evidence="2">
    <location>
        <begin position="16"/>
        <end position="286"/>
    </location>
</feature>
<comment type="caution">
    <text evidence="3">The sequence shown here is derived from an EMBL/GenBank/DDBJ whole genome shotgun (WGS) entry which is preliminary data.</text>
</comment>
<dbReference type="SUPFAM" id="SSF51430">
    <property type="entry name" value="NAD(P)-linked oxidoreductase"/>
    <property type="match status" value="1"/>
</dbReference>
<dbReference type="Pfam" id="PF00248">
    <property type="entry name" value="Aldo_ket_red"/>
    <property type="match status" value="1"/>
</dbReference>
<organism evidence="3 4">
    <name type="scientific">Psychrilyobacter piezotolerans</name>
    <dbReference type="NCBI Taxonomy" id="2293438"/>
    <lineage>
        <taxon>Bacteria</taxon>
        <taxon>Fusobacteriati</taxon>
        <taxon>Fusobacteriota</taxon>
        <taxon>Fusobacteriia</taxon>
        <taxon>Fusobacteriales</taxon>
        <taxon>Fusobacteriaceae</taxon>
        <taxon>Psychrilyobacter</taxon>
    </lineage>
</organism>
<evidence type="ECO:0000259" key="2">
    <source>
        <dbReference type="Pfam" id="PF00248"/>
    </source>
</evidence>
<dbReference type="InterPro" id="IPR023210">
    <property type="entry name" value="NADP_OxRdtase_dom"/>
</dbReference>
<dbReference type="Gene3D" id="3.20.20.100">
    <property type="entry name" value="NADP-dependent oxidoreductase domain"/>
    <property type="match status" value="1"/>
</dbReference>
<sequence>MKYNKIKNIDKEISLLGFGCWALSKHGWKDVNQEEAIKTLEKSIELGINFFDTAPIYGFGKSEEILGEVTRGIRKDIVIASKFGLRWNEWGHVTHDISRDSILFEIEATLERLKTDYIDLYQVHHLDNKTSLETVFKTLNQLKEQGVIKGVGVSNFKLEELKQASNLCDISSIQNQYNMLQTKDEKDILPFCQNNDIGYISYSTLAQGLLSEKVKKGYKFAKMDIRKFNDLFHDRETFDRIEGLKSPDKPLIESAFEYVMKQESLRSILVSTTKVKNLEENIKLIKRLSNQ</sequence>
<accession>A0ABX9KKP1</accession>
<dbReference type="PANTHER" id="PTHR43364:SF4">
    <property type="entry name" value="NAD(P)-LINKED OXIDOREDUCTASE SUPERFAMILY PROTEIN"/>
    <property type="match status" value="1"/>
</dbReference>
<dbReference type="PROSITE" id="PS00062">
    <property type="entry name" value="ALDOKETO_REDUCTASE_2"/>
    <property type="match status" value="1"/>
</dbReference>
<dbReference type="Proteomes" id="UP000263486">
    <property type="component" value="Unassembled WGS sequence"/>
</dbReference>
<dbReference type="PANTHER" id="PTHR43364">
    <property type="entry name" value="NADH-SPECIFIC METHYLGLYOXAL REDUCTASE-RELATED"/>
    <property type="match status" value="1"/>
</dbReference>
<name>A0ABX9KKP1_9FUSO</name>
<dbReference type="InterPro" id="IPR020471">
    <property type="entry name" value="AKR"/>
</dbReference>
<dbReference type="PRINTS" id="PR00069">
    <property type="entry name" value="ALDKETRDTASE"/>
</dbReference>
<dbReference type="InterPro" id="IPR050523">
    <property type="entry name" value="AKR_Detox_Biosynth"/>
</dbReference>
<dbReference type="InterPro" id="IPR018170">
    <property type="entry name" value="Aldo/ket_reductase_CS"/>
</dbReference>
<dbReference type="EMBL" id="QUAJ01000001">
    <property type="protein sequence ID" value="REI43117.1"/>
    <property type="molecule type" value="Genomic_DNA"/>
</dbReference>
<proteinExistence type="predicted"/>
<dbReference type="InterPro" id="IPR036812">
    <property type="entry name" value="NAD(P)_OxRdtase_dom_sf"/>
</dbReference>
<protein>
    <submittedName>
        <fullName evidence="3">Aldo/keto reductase</fullName>
    </submittedName>
</protein>
<evidence type="ECO:0000313" key="4">
    <source>
        <dbReference type="Proteomes" id="UP000263486"/>
    </source>
</evidence>
<keyword evidence="1" id="KW-0560">Oxidoreductase</keyword>
<dbReference type="RefSeq" id="WP_114640837.1">
    <property type="nucleotide sequence ID" value="NZ_JAACIO010000001.1"/>
</dbReference>